<dbReference type="AlphaFoldDB" id="A0A9P9D8U2"/>
<keyword evidence="2" id="KW-1185">Reference proteome</keyword>
<accession>A0A9P9D8U2</accession>
<reference evidence="1" key="1">
    <citation type="journal article" date="2021" name="Nat. Commun.">
        <title>Genetic determinants of endophytism in the Arabidopsis root mycobiome.</title>
        <authorList>
            <person name="Mesny F."/>
            <person name="Miyauchi S."/>
            <person name="Thiergart T."/>
            <person name="Pickel B."/>
            <person name="Atanasova L."/>
            <person name="Karlsson M."/>
            <person name="Huettel B."/>
            <person name="Barry K.W."/>
            <person name="Haridas S."/>
            <person name="Chen C."/>
            <person name="Bauer D."/>
            <person name="Andreopoulos W."/>
            <person name="Pangilinan J."/>
            <person name="LaButti K."/>
            <person name="Riley R."/>
            <person name="Lipzen A."/>
            <person name="Clum A."/>
            <person name="Drula E."/>
            <person name="Henrissat B."/>
            <person name="Kohler A."/>
            <person name="Grigoriev I.V."/>
            <person name="Martin F.M."/>
            <person name="Hacquard S."/>
        </authorList>
    </citation>
    <scope>NUCLEOTIDE SEQUENCE</scope>
    <source>
        <strain evidence="1">MPI-CAGE-AT-0021</strain>
    </source>
</reference>
<sequence length="319" mass="36892">MAKIGKWICTIATSALLVTYKPPGEINCVCVRKDISALNSSRFRNVRISINIAFLCGFLVPPVKFYQQTRGKMDRIVTRPDKKFRSFRKLPTEIRYIVTSYLTWRETFRFLKTHKDAYEDVCPGHAEKNTFWDLCFKNHKWLDKMVARGLTPALLGWDLSRVDKPGGVLKLALLLIGHTKDLDWVSDREELIQTLRSQQGFNEFSVSSQVRLHIGQPFGRTGYRNPWLLVRQVAVKGEKRDEGEHKTLQTLMVYYNPRRTKRAAVELTELCTTTAKVSRDDDWIQVRDAKQPSLTWDFMAETAPDRFVPLLPGGEIKIR</sequence>
<dbReference type="EMBL" id="JAGMUU010000042">
    <property type="protein sequence ID" value="KAH7114509.1"/>
    <property type="molecule type" value="Genomic_DNA"/>
</dbReference>
<organism evidence="1 2">
    <name type="scientific">Dactylonectria estremocensis</name>
    <dbReference type="NCBI Taxonomy" id="1079267"/>
    <lineage>
        <taxon>Eukaryota</taxon>
        <taxon>Fungi</taxon>
        <taxon>Dikarya</taxon>
        <taxon>Ascomycota</taxon>
        <taxon>Pezizomycotina</taxon>
        <taxon>Sordariomycetes</taxon>
        <taxon>Hypocreomycetidae</taxon>
        <taxon>Hypocreales</taxon>
        <taxon>Nectriaceae</taxon>
        <taxon>Dactylonectria</taxon>
    </lineage>
</organism>
<name>A0A9P9D8U2_9HYPO</name>
<proteinExistence type="predicted"/>
<evidence type="ECO:0000313" key="1">
    <source>
        <dbReference type="EMBL" id="KAH7114509.1"/>
    </source>
</evidence>
<evidence type="ECO:0000313" key="2">
    <source>
        <dbReference type="Proteomes" id="UP000717696"/>
    </source>
</evidence>
<evidence type="ECO:0008006" key="3">
    <source>
        <dbReference type="Google" id="ProtNLM"/>
    </source>
</evidence>
<protein>
    <recommendedName>
        <fullName evidence="3">F-box domain-containing protein</fullName>
    </recommendedName>
</protein>
<dbReference type="Proteomes" id="UP000717696">
    <property type="component" value="Unassembled WGS sequence"/>
</dbReference>
<comment type="caution">
    <text evidence="1">The sequence shown here is derived from an EMBL/GenBank/DDBJ whole genome shotgun (WGS) entry which is preliminary data.</text>
</comment>
<gene>
    <name evidence="1" type="ORF">B0J13DRAFT_656095</name>
</gene>